<dbReference type="Proteomes" id="UP001079657">
    <property type="component" value="Unassembled WGS sequence"/>
</dbReference>
<feature type="transmembrane region" description="Helical" evidence="9">
    <location>
        <begin position="265"/>
        <end position="282"/>
    </location>
</feature>
<comment type="caution">
    <text evidence="11">The sequence shown here is derived from an EMBL/GenBank/DDBJ whole genome shotgun (WGS) entry which is preliminary data.</text>
</comment>
<evidence type="ECO:0000256" key="1">
    <source>
        <dbReference type="ARBA" id="ARBA00004651"/>
    </source>
</evidence>
<evidence type="ECO:0000256" key="6">
    <source>
        <dbReference type="ARBA" id="ARBA00022989"/>
    </source>
</evidence>
<dbReference type="InterPro" id="IPR018461">
    <property type="entry name" value="Na/H_Antiport_NhaC-like_C"/>
</dbReference>
<keyword evidence="2" id="KW-0813">Transport</keyword>
<dbReference type="PANTHER" id="PTHR33451">
    <property type="entry name" value="MALATE-2H(+)/NA(+)-LACTATE ANTIPORTER"/>
    <property type="match status" value="1"/>
</dbReference>
<gene>
    <name evidence="11" type="ORF">OXH55_04745</name>
</gene>
<dbReference type="EMBL" id="JAPQES010000001">
    <property type="protein sequence ID" value="MCY6369932.1"/>
    <property type="molecule type" value="Genomic_DNA"/>
</dbReference>
<evidence type="ECO:0000256" key="7">
    <source>
        <dbReference type="ARBA" id="ARBA00023136"/>
    </source>
</evidence>
<dbReference type="PANTHER" id="PTHR33451:SF5">
    <property type="entry name" value="NA+_H+ ANTIPORTER"/>
    <property type="match status" value="1"/>
</dbReference>
<evidence type="ECO:0000256" key="8">
    <source>
        <dbReference type="ARBA" id="ARBA00038435"/>
    </source>
</evidence>
<dbReference type="Pfam" id="PF03553">
    <property type="entry name" value="Na_H_antiporter"/>
    <property type="match status" value="2"/>
</dbReference>
<evidence type="ECO:0000256" key="9">
    <source>
        <dbReference type="SAM" id="Phobius"/>
    </source>
</evidence>
<dbReference type="RefSeq" id="WP_268048367.1">
    <property type="nucleotide sequence ID" value="NZ_JAPQES010000001.1"/>
</dbReference>
<evidence type="ECO:0000313" key="12">
    <source>
        <dbReference type="Proteomes" id="UP001079657"/>
    </source>
</evidence>
<evidence type="ECO:0000256" key="2">
    <source>
        <dbReference type="ARBA" id="ARBA00022448"/>
    </source>
</evidence>
<keyword evidence="7 9" id="KW-0472">Membrane</keyword>
<evidence type="ECO:0000259" key="10">
    <source>
        <dbReference type="Pfam" id="PF03553"/>
    </source>
</evidence>
<dbReference type="InterPro" id="IPR052180">
    <property type="entry name" value="NhaC_Na-H+_Antiporter"/>
</dbReference>
<feature type="domain" description="Na+/H+ antiporter NhaC-like C-terminal" evidence="10">
    <location>
        <begin position="222"/>
        <end position="429"/>
    </location>
</feature>
<evidence type="ECO:0000313" key="11">
    <source>
        <dbReference type="EMBL" id="MCY6369932.1"/>
    </source>
</evidence>
<feature type="transmembrane region" description="Helical" evidence="9">
    <location>
        <begin position="294"/>
        <end position="316"/>
    </location>
</feature>
<keyword evidence="5 9" id="KW-0812">Transmembrane</keyword>
<feature type="transmembrane region" description="Helical" evidence="9">
    <location>
        <begin position="12"/>
        <end position="32"/>
    </location>
</feature>
<sequence>MKNGKQDSNSNSFLGLTPLIVFLVIFMATGIITKDFTNMPVLVAFIVVLAYSLCLNKKGEKLSIDEKVDIFSRGGGEPTIILMVIIFILAGAFYSVANAMGAVESTVNLGLSVLPTKAILPGVFMIGCVISFAMGTSMGTVTALTPIAVGMSQQTGISLPLIVATVVGGAMFGDNLSFVSDTTIAATRTQGVELRDKFKMNGLIVLPAVIVTLTILSFIPIGSATLEVGPYSVVKVLPYLSIIVCALAGLNVMAVLAVGISTGAVIGLGMGAFNFVELLGFIQRGFGWMEDLCLIAIVIGGIVELMKYYGGIGFLLEKVTSKVKTKKGAELGIAALSSLIDIATANNTIAIVSAGPLAKDITKEYDIDPRRTASLLDVFSSAFQGIVPYGGQILVAAGLAKLSPVELVPYSIYSMLMIVFGILAIVFGIPNLKRKTDNTKKVES</sequence>
<proteinExistence type="inferred from homology"/>
<feature type="transmembrane region" description="Helical" evidence="9">
    <location>
        <begin position="80"/>
        <end position="103"/>
    </location>
</feature>
<keyword evidence="4" id="KW-1003">Cell membrane</keyword>
<feature type="transmembrane region" description="Helical" evidence="9">
    <location>
        <begin position="236"/>
        <end position="258"/>
    </location>
</feature>
<evidence type="ECO:0000256" key="4">
    <source>
        <dbReference type="ARBA" id="ARBA00022475"/>
    </source>
</evidence>
<evidence type="ECO:0000256" key="5">
    <source>
        <dbReference type="ARBA" id="ARBA00022692"/>
    </source>
</evidence>
<protein>
    <submittedName>
        <fullName evidence="11">Na+/H+ antiporter NhaC family protein</fullName>
    </submittedName>
</protein>
<keyword evidence="6 9" id="KW-1133">Transmembrane helix</keyword>
<feature type="transmembrane region" description="Helical" evidence="9">
    <location>
        <begin position="378"/>
        <end position="400"/>
    </location>
</feature>
<organism evidence="11 12">
    <name type="scientific">Clostridium ganghwense</name>
    <dbReference type="NCBI Taxonomy" id="312089"/>
    <lineage>
        <taxon>Bacteria</taxon>
        <taxon>Bacillati</taxon>
        <taxon>Bacillota</taxon>
        <taxon>Clostridia</taxon>
        <taxon>Eubacteriales</taxon>
        <taxon>Clostridiaceae</taxon>
        <taxon>Clostridium</taxon>
    </lineage>
</organism>
<evidence type="ECO:0000256" key="3">
    <source>
        <dbReference type="ARBA" id="ARBA00022449"/>
    </source>
</evidence>
<feature type="transmembrane region" description="Helical" evidence="9">
    <location>
        <begin position="123"/>
        <end position="149"/>
    </location>
</feature>
<feature type="domain" description="Na+/H+ antiporter NhaC-like C-terminal" evidence="10">
    <location>
        <begin position="15"/>
        <end position="215"/>
    </location>
</feature>
<keyword evidence="12" id="KW-1185">Reference proteome</keyword>
<name>A0ABT4CLL4_9CLOT</name>
<comment type="subcellular location">
    <subcellularLocation>
        <location evidence="1">Cell membrane</location>
        <topology evidence="1">Multi-pass membrane protein</topology>
    </subcellularLocation>
</comment>
<reference evidence="11" key="1">
    <citation type="submission" date="2022-12" db="EMBL/GenBank/DDBJ databases">
        <authorList>
            <person name="Wang J."/>
        </authorList>
    </citation>
    <scope>NUCLEOTIDE SEQUENCE</scope>
    <source>
        <strain evidence="11">HY-42-06</strain>
    </source>
</reference>
<feature type="transmembrane region" description="Helical" evidence="9">
    <location>
        <begin position="203"/>
        <end position="224"/>
    </location>
</feature>
<keyword evidence="3" id="KW-0050">Antiport</keyword>
<feature type="transmembrane region" description="Helical" evidence="9">
    <location>
        <begin position="412"/>
        <end position="432"/>
    </location>
</feature>
<comment type="similarity">
    <text evidence="8">Belongs to the NhaC Na(+)/H(+) (TC 2.A.35) antiporter family.</text>
</comment>
<feature type="transmembrane region" description="Helical" evidence="9">
    <location>
        <begin position="38"/>
        <end position="55"/>
    </location>
</feature>
<accession>A0ABT4CLL4</accession>